<dbReference type="PRINTS" id="PR00368">
    <property type="entry name" value="FADPNR"/>
</dbReference>
<keyword evidence="4" id="KW-0560">Oxidoreductase</keyword>
<comment type="similarity">
    <text evidence="1">Belongs to the FAD-dependent oxidoreductase family.</text>
</comment>
<dbReference type="EMBL" id="SRRM01000006">
    <property type="protein sequence ID" value="TKY89021.1"/>
    <property type="molecule type" value="Genomic_DNA"/>
</dbReference>
<dbReference type="OrthoDB" id="202203at2759"/>
<evidence type="ECO:0000259" key="5">
    <source>
        <dbReference type="Pfam" id="PF07992"/>
    </source>
</evidence>
<evidence type="ECO:0000256" key="2">
    <source>
        <dbReference type="ARBA" id="ARBA00022630"/>
    </source>
</evidence>
<keyword evidence="3" id="KW-0274">FAD</keyword>
<dbReference type="Pfam" id="PF07992">
    <property type="entry name" value="Pyr_redox_2"/>
    <property type="match status" value="1"/>
</dbReference>
<dbReference type="InterPro" id="IPR023753">
    <property type="entry name" value="FAD/NAD-binding_dom"/>
</dbReference>
<dbReference type="KEGG" id="sgra:EX895_002262"/>
<keyword evidence="2" id="KW-0285">Flavoprotein</keyword>
<gene>
    <name evidence="6" type="ORF">EX895_002262</name>
</gene>
<protein>
    <recommendedName>
        <fullName evidence="5">FAD/NAD(P)-binding domain-containing protein</fullName>
    </recommendedName>
</protein>
<comment type="caution">
    <text evidence="6">The sequence shown here is derived from an EMBL/GenBank/DDBJ whole genome shotgun (WGS) entry which is preliminary data.</text>
</comment>
<evidence type="ECO:0000256" key="3">
    <source>
        <dbReference type="ARBA" id="ARBA00022827"/>
    </source>
</evidence>
<dbReference type="GO" id="GO:0050660">
    <property type="term" value="F:flavin adenine dinucleotide binding"/>
    <property type="evidence" value="ECO:0007669"/>
    <property type="project" value="TreeGrafter"/>
</dbReference>
<accession>A0A4U7KWE4</accession>
<evidence type="ECO:0000256" key="4">
    <source>
        <dbReference type="ARBA" id="ARBA00023002"/>
    </source>
</evidence>
<organism evidence="6 7">
    <name type="scientific">Sporisorium graminicola</name>
    <dbReference type="NCBI Taxonomy" id="280036"/>
    <lineage>
        <taxon>Eukaryota</taxon>
        <taxon>Fungi</taxon>
        <taxon>Dikarya</taxon>
        <taxon>Basidiomycota</taxon>
        <taxon>Ustilaginomycotina</taxon>
        <taxon>Ustilaginomycetes</taxon>
        <taxon>Ustilaginales</taxon>
        <taxon>Ustilaginaceae</taxon>
        <taxon>Sporisorium</taxon>
    </lineage>
</organism>
<dbReference type="Gene3D" id="3.50.50.100">
    <property type="match status" value="1"/>
</dbReference>
<evidence type="ECO:0000313" key="7">
    <source>
        <dbReference type="Proteomes" id="UP000306050"/>
    </source>
</evidence>
<dbReference type="InterPro" id="IPR036188">
    <property type="entry name" value="FAD/NAD-bd_sf"/>
</dbReference>
<feature type="domain" description="FAD/NAD(P)-binding" evidence="5">
    <location>
        <begin position="34"/>
        <end position="265"/>
    </location>
</feature>
<evidence type="ECO:0000256" key="1">
    <source>
        <dbReference type="ARBA" id="ARBA00006442"/>
    </source>
</evidence>
<dbReference type="GeneID" id="40725157"/>
<dbReference type="PANTHER" id="PTHR43735:SF3">
    <property type="entry name" value="FERROPTOSIS SUPPRESSOR PROTEIN 1"/>
    <property type="match status" value="1"/>
</dbReference>
<dbReference type="PANTHER" id="PTHR43735">
    <property type="entry name" value="APOPTOSIS-INDUCING FACTOR 1"/>
    <property type="match status" value="1"/>
</dbReference>
<dbReference type="RefSeq" id="XP_029741006.1">
    <property type="nucleotide sequence ID" value="XM_029882861.1"/>
</dbReference>
<proteinExistence type="inferred from homology"/>
<dbReference type="GO" id="GO:0004174">
    <property type="term" value="F:electron-transferring-flavoprotein dehydrogenase activity"/>
    <property type="evidence" value="ECO:0007669"/>
    <property type="project" value="TreeGrafter"/>
</dbReference>
<sequence length="338" mass="35511">MHDLTSASVFGPDNTRHVVLAATRVVDLKVEAIIVDRDVTHLLSGSALVAGQKTSTTIPADKVTLAVGAEYGFPSRISPAAVSKEDVVRDFKRMQQDIAAAREILVIGGGSTGVEFVGEVLDVHPKKAITLLTRGPGLITNGHDAFGSVSKSLLSQLEAKGVRVLLNDSLSLDGIPEGPVGRMETFTTKKGETISADYVMLCSGNKPNTKWIASIDANLVDPQTKLIKVNTTFGVDAPGWGAYYALGDAAATPGPKTSYVAQKHGPAVAHNIAVTIKGETDQSKLKKAVAPPGKMIVVPLGKSGGASYLMFFSAGGWLTSLLKGKGLLTDMFQGWFKA</sequence>
<name>A0A4U7KWE4_9BASI</name>
<dbReference type="AlphaFoldDB" id="A0A4U7KWE4"/>
<evidence type="ECO:0000313" key="6">
    <source>
        <dbReference type="EMBL" id="TKY89021.1"/>
    </source>
</evidence>
<reference evidence="6 7" key="1">
    <citation type="submission" date="2019-05" db="EMBL/GenBank/DDBJ databases">
        <title>Sporisorium graminicola CBS 10092 draft sequencing and annotation.</title>
        <authorList>
            <person name="Solano-Gonzalez S."/>
            <person name="Caddick M.X."/>
            <person name="Darby A."/>
        </authorList>
    </citation>
    <scope>NUCLEOTIDE SEQUENCE [LARGE SCALE GENOMIC DNA]</scope>
    <source>
        <strain evidence="6 7">CBS 10092</strain>
    </source>
</reference>
<keyword evidence="7" id="KW-1185">Reference proteome</keyword>
<dbReference type="Proteomes" id="UP000306050">
    <property type="component" value="Chromosome SGRAM_13"/>
</dbReference>
<dbReference type="SUPFAM" id="SSF51905">
    <property type="entry name" value="FAD/NAD(P)-binding domain"/>
    <property type="match status" value="2"/>
</dbReference>
<dbReference type="PRINTS" id="PR00411">
    <property type="entry name" value="PNDRDTASEI"/>
</dbReference>
<dbReference type="GO" id="GO:0005737">
    <property type="term" value="C:cytoplasm"/>
    <property type="evidence" value="ECO:0007669"/>
    <property type="project" value="TreeGrafter"/>
</dbReference>